<protein>
    <submittedName>
        <fullName evidence="2">Uncharacterized protein</fullName>
    </submittedName>
</protein>
<proteinExistence type="predicted"/>
<evidence type="ECO:0000313" key="3">
    <source>
        <dbReference type="Proteomes" id="UP000479000"/>
    </source>
</evidence>
<evidence type="ECO:0000256" key="1">
    <source>
        <dbReference type="SAM" id="MobiDB-lite"/>
    </source>
</evidence>
<feature type="compositionally biased region" description="Basic and acidic residues" evidence="1">
    <location>
        <begin position="12"/>
        <end position="22"/>
    </location>
</feature>
<reference evidence="2 3" key="1">
    <citation type="submission" date="2020-02" db="EMBL/GenBank/DDBJ databases">
        <authorList>
            <person name="Ferguson B K."/>
        </authorList>
    </citation>
    <scope>NUCLEOTIDE SEQUENCE [LARGE SCALE GENOMIC DNA]</scope>
</reference>
<accession>A0A6H5HBV4</accession>
<dbReference type="EMBL" id="CADCXU010026595">
    <property type="protein sequence ID" value="CAB0013384.1"/>
    <property type="molecule type" value="Genomic_DNA"/>
</dbReference>
<gene>
    <name evidence="2" type="ORF">NTEN_LOCUS17995</name>
</gene>
<name>A0A6H5HBV4_9HEMI</name>
<sequence length="98" mass="11888">MQGRPSQIRLHVSGEHRVTRPQENLRRLMPRLKHVQKVLCSYPSKKQPRLRERTLFLIRGTRFHSKDEEYCEPTRPSHTFATHHNRRYQRRETATTDE</sequence>
<dbReference type="Proteomes" id="UP000479000">
    <property type="component" value="Unassembled WGS sequence"/>
</dbReference>
<dbReference type="AlphaFoldDB" id="A0A6H5HBV4"/>
<evidence type="ECO:0000313" key="2">
    <source>
        <dbReference type="EMBL" id="CAB0013384.1"/>
    </source>
</evidence>
<keyword evidence="3" id="KW-1185">Reference proteome</keyword>
<feature type="region of interest" description="Disordered" evidence="1">
    <location>
        <begin position="1"/>
        <end position="22"/>
    </location>
</feature>
<organism evidence="2 3">
    <name type="scientific">Nesidiocoris tenuis</name>
    <dbReference type="NCBI Taxonomy" id="355587"/>
    <lineage>
        <taxon>Eukaryota</taxon>
        <taxon>Metazoa</taxon>
        <taxon>Ecdysozoa</taxon>
        <taxon>Arthropoda</taxon>
        <taxon>Hexapoda</taxon>
        <taxon>Insecta</taxon>
        <taxon>Pterygota</taxon>
        <taxon>Neoptera</taxon>
        <taxon>Paraneoptera</taxon>
        <taxon>Hemiptera</taxon>
        <taxon>Heteroptera</taxon>
        <taxon>Panheteroptera</taxon>
        <taxon>Cimicomorpha</taxon>
        <taxon>Miridae</taxon>
        <taxon>Dicyphina</taxon>
        <taxon>Nesidiocoris</taxon>
    </lineage>
</organism>
<feature type="region of interest" description="Disordered" evidence="1">
    <location>
        <begin position="69"/>
        <end position="98"/>
    </location>
</feature>